<keyword evidence="1" id="KW-0408">Iron</keyword>
<keyword evidence="1" id="KW-0479">Metal-binding</keyword>
<dbReference type="GO" id="GO:0046872">
    <property type="term" value="F:metal ion binding"/>
    <property type="evidence" value="ECO:0007669"/>
    <property type="project" value="UniProtKB-KW"/>
</dbReference>
<dbReference type="OrthoDB" id="407077at2759"/>
<evidence type="ECO:0000259" key="3">
    <source>
        <dbReference type="PROSITE" id="PS51471"/>
    </source>
</evidence>
<keyword evidence="5" id="KW-1185">Reference proteome</keyword>
<reference evidence="4 5" key="1">
    <citation type="submission" date="2016-02" db="EMBL/GenBank/DDBJ databases">
        <title>Genome analysis of coral dinoflagellate symbionts highlights evolutionary adaptations to a symbiotic lifestyle.</title>
        <authorList>
            <person name="Aranda M."/>
            <person name="Li Y."/>
            <person name="Liew Y.J."/>
            <person name="Baumgarten S."/>
            <person name="Simakov O."/>
            <person name="Wilson M."/>
            <person name="Piel J."/>
            <person name="Ashoor H."/>
            <person name="Bougouffa S."/>
            <person name="Bajic V.B."/>
            <person name="Ryu T."/>
            <person name="Ravasi T."/>
            <person name="Bayer T."/>
            <person name="Micklem G."/>
            <person name="Kim H."/>
            <person name="Bhak J."/>
            <person name="Lajeunesse T.C."/>
            <person name="Voolstra C.R."/>
        </authorList>
    </citation>
    <scope>NUCLEOTIDE SEQUENCE [LARGE SCALE GENOMIC DNA]</scope>
    <source>
        <strain evidence="4 5">CCMP2467</strain>
    </source>
</reference>
<feature type="signal peptide" evidence="2">
    <location>
        <begin position="1"/>
        <end position="21"/>
    </location>
</feature>
<comment type="similarity">
    <text evidence="1">Belongs to the iron/ascorbate-dependent oxidoreductase family.</text>
</comment>
<keyword evidence="1" id="KW-0560">Oxidoreductase</keyword>
<dbReference type="InterPro" id="IPR005123">
    <property type="entry name" value="Oxoglu/Fe-dep_dioxygenase_dom"/>
</dbReference>
<feature type="domain" description="Fe2OG dioxygenase" evidence="3">
    <location>
        <begin position="120"/>
        <end position="230"/>
    </location>
</feature>
<sequence>MGRCRWLLLSPWALHGATVEGRDVRRPLAYPRFEAQPLLTPAQCRKVRRRAASELQFTEATVGSGSVGSHGVKAQRGSRRAKFAGVPKTSFFYSQVYRLLWDRINATNEKLWRFAIAPGTMEFMQYSIYAASDLGGYSWHEDVGFHSETASRALSVSVQLSEGAAYEAKFWADGKVRYSQVVRSRWDFPRIGVNASRDAGQAIMFPSHVTHRVTPVTRGERHSLVLWLQLDTGSEVDRELPAPVCNVQVASRRISSVNMVELTYGRTDNCTMQDSIGAFVEAHGFPAQHQSSVKRQLGEAMTSKCGVL</sequence>
<evidence type="ECO:0000256" key="1">
    <source>
        <dbReference type="RuleBase" id="RU003682"/>
    </source>
</evidence>
<evidence type="ECO:0000256" key="2">
    <source>
        <dbReference type="SAM" id="SignalP"/>
    </source>
</evidence>
<dbReference type="AlphaFoldDB" id="A0A1Q9DG05"/>
<gene>
    <name evidence="4" type="ORF">AK812_SmicGene23907</name>
</gene>
<proteinExistence type="inferred from homology"/>
<evidence type="ECO:0000313" key="4">
    <source>
        <dbReference type="EMBL" id="OLP94112.1"/>
    </source>
</evidence>
<name>A0A1Q9DG05_SYMMI</name>
<protein>
    <recommendedName>
        <fullName evidence="3">Fe2OG dioxygenase domain-containing protein</fullName>
    </recommendedName>
</protein>
<dbReference type="Proteomes" id="UP000186817">
    <property type="component" value="Unassembled WGS sequence"/>
</dbReference>
<keyword evidence="2" id="KW-0732">Signal</keyword>
<dbReference type="GO" id="GO:0016491">
    <property type="term" value="F:oxidoreductase activity"/>
    <property type="evidence" value="ECO:0007669"/>
    <property type="project" value="UniProtKB-KW"/>
</dbReference>
<evidence type="ECO:0000313" key="5">
    <source>
        <dbReference type="Proteomes" id="UP000186817"/>
    </source>
</evidence>
<dbReference type="EMBL" id="LSRX01000556">
    <property type="protein sequence ID" value="OLP94112.1"/>
    <property type="molecule type" value="Genomic_DNA"/>
</dbReference>
<organism evidence="4 5">
    <name type="scientific">Symbiodinium microadriaticum</name>
    <name type="common">Dinoflagellate</name>
    <name type="synonym">Zooxanthella microadriatica</name>
    <dbReference type="NCBI Taxonomy" id="2951"/>
    <lineage>
        <taxon>Eukaryota</taxon>
        <taxon>Sar</taxon>
        <taxon>Alveolata</taxon>
        <taxon>Dinophyceae</taxon>
        <taxon>Suessiales</taxon>
        <taxon>Symbiodiniaceae</taxon>
        <taxon>Symbiodinium</taxon>
    </lineage>
</organism>
<dbReference type="Gene3D" id="2.60.120.620">
    <property type="entry name" value="q2cbj1_9rhob like domain"/>
    <property type="match status" value="1"/>
</dbReference>
<feature type="chain" id="PRO_5012389888" description="Fe2OG dioxygenase domain-containing protein" evidence="2">
    <location>
        <begin position="22"/>
        <end position="308"/>
    </location>
</feature>
<accession>A0A1Q9DG05</accession>
<dbReference type="PROSITE" id="PS51471">
    <property type="entry name" value="FE2OG_OXY"/>
    <property type="match status" value="1"/>
</dbReference>
<comment type="caution">
    <text evidence="4">The sequence shown here is derived from an EMBL/GenBank/DDBJ whole genome shotgun (WGS) entry which is preliminary data.</text>
</comment>